<dbReference type="EMBL" id="MU268146">
    <property type="protein sequence ID" value="KAH7905669.1"/>
    <property type="molecule type" value="Genomic_DNA"/>
</dbReference>
<comment type="caution">
    <text evidence="1">The sequence shown here is derived from an EMBL/GenBank/DDBJ whole genome shotgun (WGS) entry which is preliminary data.</text>
</comment>
<accession>A0ACB7ZXR8</accession>
<reference evidence="1" key="1">
    <citation type="journal article" date="2021" name="New Phytol.">
        <title>Evolutionary innovations through gain and loss of genes in the ectomycorrhizal Boletales.</title>
        <authorList>
            <person name="Wu G."/>
            <person name="Miyauchi S."/>
            <person name="Morin E."/>
            <person name="Kuo A."/>
            <person name="Drula E."/>
            <person name="Varga T."/>
            <person name="Kohler A."/>
            <person name="Feng B."/>
            <person name="Cao Y."/>
            <person name="Lipzen A."/>
            <person name="Daum C."/>
            <person name="Hundley H."/>
            <person name="Pangilinan J."/>
            <person name="Johnson J."/>
            <person name="Barry K."/>
            <person name="LaButti K."/>
            <person name="Ng V."/>
            <person name="Ahrendt S."/>
            <person name="Min B."/>
            <person name="Choi I.G."/>
            <person name="Park H."/>
            <person name="Plett J.M."/>
            <person name="Magnuson J."/>
            <person name="Spatafora J.W."/>
            <person name="Nagy L.G."/>
            <person name="Henrissat B."/>
            <person name="Grigoriev I.V."/>
            <person name="Yang Z.L."/>
            <person name="Xu J."/>
            <person name="Martin F.M."/>
        </authorList>
    </citation>
    <scope>NUCLEOTIDE SEQUENCE</scope>
    <source>
        <strain evidence="1">ATCC 28755</strain>
    </source>
</reference>
<proteinExistence type="predicted"/>
<evidence type="ECO:0000313" key="2">
    <source>
        <dbReference type="Proteomes" id="UP000790377"/>
    </source>
</evidence>
<protein>
    <submittedName>
        <fullName evidence="1">Uncharacterized protein</fullName>
    </submittedName>
</protein>
<organism evidence="1 2">
    <name type="scientific">Hygrophoropsis aurantiaca</name>
    <dbReference type="NCBI Taxonomy" id="72124"/>
    <lineage>
        <taxon>Eukaryota</taxon>
        <taxon>Fungi</taxon>
        <taxon>Dikarya</taxon>
        <taxon>Basidiomycota</taxon>
        <taxon>Agaricomycotina</taxon>
        <taxon>Agaricomycetes</taxon>
        <taxon>Agaricomycetidae</taxon>
        <taxon>Boletales</taxon>
        <taxon>Coniophorineae</taxon>
        <taxon>Hygrophoropsidaceae</taxon>
        <taxon>Hygrophoropsis</taxon>
    </lineage>
</organism>
<sequence length="306" mass="35237">MSDFEREDFMIHGQEREGPLYMSTKTPQLECMPYDYAYVYEIDFDRNVFHINQVPFFSLDNLPPHGTLDDLVVYDLFFNDACHDPKYRFESVQPPAFGEAALHTYHQLLDDSDGKGGDVSYIDILGLLEHRTEREQVRLHLLQLIAGSSMVMAKQSIREFRLVAGKDELSDQAWQDAFAVGSAAFAPPIFFSVDEPNGQPPPPKRGNVCWIRRDIFIHITPHLSDKNYMQAAISRVVEEVLKQDNKGKVFGVLFSFIHCVIVQIDITAGGKFTQYNTYRIPPIRVYQRTFDPWYHCSRSFRISVSP</sequence>
<keyword evidence="2" id="KW-1185">Reference proteome</keyword>
<name>A0ACB7ZXR8_9AGAM</name>
<dbReference type="Proteomes" id="UP000790377">
    <property type="component" value="Unassembled WGS sequence"/>
</dbReference>
<gene>
    <name evidence="1" type="ORF">BJ138DRAFT_735856</name>
</gene>
<evidence type="ECO:0000313" key="1">
    <source>
        <dbReference type="EMBL" id="KAH7905669.1"/>
    </source>
</evidence>